<feature type="non-terminal residue" evidence="3">
    <location>
        <position position="440"/>
    </location>
</feature>
<dbReference type="PANTHER" id="PTHR33112">
    <property type="entry name" value="DOMAIN PROTEIN, PUTATIVE-RELATED"/>
    <property type="match status" value="1"/>
</dbReference>
<gene>
    <name evidence="3" type="ORF">CONPUDRAFT_44578</name>
</gene>
<dbReference type="PANTHER" id="PTHR33112:SF12">
    <property type="entry name" value="HETEROKARYON INCOMPATIBILITY DOMAIN-CONTAINING PROTEIN"/>
    <property type="match status" value="1"/>
</dbReference>
<protein>
    <submittedName>
        <fullName evidence="3">HET-domain-containing protein</fullName>
    </submittedName>
</protein>
<evidence type="ECO:0000313" key="4">
    <source>
        <dbReference type="Proteomes" id="UP000053558"/>
    </source>
</evidence>
<evidence type="ECO:0000256" key="1">
    <source>
        <dbReference type="SAM" id="MobiDB-lite"/>
    </source>
</evidence>
<name>A0A5M3N8Z9_CONPW</name>
<dbReference type="InterPro" id="IPR010730">
    <property type="entry name" value="HET"/>
</dbReference>
<evidence type="ECO:0000313" key="3">
    <source>
        <dbReference type="EMBL" id="EIW87315.1"/>
    </source>
</evidence>
<feature type="domain" description="Heterokaryon incompatibility" evidence="2">
    <location>
        <begin position="261"/>
        <end position="418"/>
    </location>
</feature>
<accession>A0A5M3N8Z9</accession>
<dbReference type="KEGG" id="cput:CONPUDRAFT_44578"/>
<dbReference type="OrthoDB" id="5125733at2759"/>
<evidence type="ECO:0000259" key="2">
    <source>
        <dbReference type="Pfam" id="PF06985"/>
    </source>
</evidence>
<dbReference type="RefSeq" id="XP_007762449.1">
    <property type="nucleotide sequence ID" value="XM_007764259.1"/>
</dbReference>
<keyword evidence="4" id="KW-1185">Reference proteome</keyword>
<dbReference type="EMBL" id="JH711573">
    <property type="protein sequence ID" value="EIW87315.1"/>
    <property type="molecule type" value="Genomic_DNA"/>
</dbReference>
<sequence length="440" mass="48509">MRRIAQSIGRVLCAGDTLTTSESSQSPSIHVNDPNNHQTPTASQPPESGPLCDICSNLDFHAILRDGVSQHNPVPYDLLTNVLGRAASPGTCAFCSLVGDLVRRLWLLDTPGCASVDLSGITLSLFALTCGHVLGPVPHSTEEERRVGHRIYVLPSERPAEILRAANKAGKALILEVQLMQEDAHRFGRDRVLHGRRMGDVVDIELVRTWLRVCEEQHGERCRAPWWAAPALREDLPKEVRVLDVQKMMLVPASASADSRYLALSYVWGSPEVCDHNSYWTTSANLEERMNKEGGVPLEKLPAAITDAILVTCALGERYLWIDALCIAQDSRDDKKVQINVMDQIFLRAIITIFATSSASSGVASSAAAPFPGLGPGTREATQRVRVVKGLRLCAPLPRAPEAISQTMWNTRGWTYQEMMLATRRLVFTPHQVFFQCSED</sequence>
<reference evidence="4" key="1">
    <citation type="journal article" date="2012" name="Science">
        <title>The Paleozoic origin of enzymatic lignin decomposition reconstructed from 31 fungal genomes.</title>
        <authorList>
            <person name="Floudas D."/>
            <person name="Binder M."/>
            <person name="Riley R."/>
            <person name="Barry K."/>
            <person name="Blanchette R.A."/>
            <person name="Henrissat B."/>
            <person name="Martinez A.T."/>
            <person name="Otillar R."/>
            <person name="Spatafora J.W."/>
            <person name="Yadav J.S."/>
            <person name="Aerts A."/>
            <person name="Benoit I."/>
            <person name="Boyd A."/>
            <person name="Carlson A."/>
            <person name="Copeland A."/>
            <person name="Coutinho P.M."/>
            <person name="de Vries R.P."/>
            <person name="Ferreira P."/>
            <person name="Findley K."/>
            <person name="Foster B."/>
            <person name="Gaskell J."/>
            <person name="Glotzer D."/>
            <person name="Gorecki P."/>
            <person name="Heitman J."/>
            <person name="Hesse C."/>
            <person name="Hori C."/>
            <person name="Igarashi K."/>
            <person name="Jurgens J.A."/>
            <person name="Kallen N."/>
            <person name="Kersten P."/>
            <person name="Kohler A."/>
            <person name="Kuees U."/>
            <person name="Kumar T.K.A."/>
            <person name="Kuo A."/>
            <person name="LaButti K."/>
            <person name="Larrondo L.F."/>
            <person name="Lindquist E."/>
            <person name="Ling A."/>
            <person name="Lombard V."/>
            <person name="Lucas S."/>
            <person name="Lundell T."/>
            <person name="Martin R."/>
            <person name="McLaughlin D.J."/>
            <person name="Morgenstern I."/>
            <person name="Morin E."/>
            <person name="Murat C."/>
            <person name="Nagy L.G."/>
            <person name="Nolan M."/>
            <person name="Ohm R.A."/>
            <person name="Patyshakuliyeva A."/>
            <person name="Rokas A."/>
            <person name="Ruiz-Duenas F.J."/>
            <person name="Sabat G."/>
            <person name="Salamov A."/>
            <person name="Samejima M."/>
            <person name="Schmutz J."/>
            <person name="Slot J.C."/>
            <person name="St John F."/>
            <person name="Stenlid J."/>
            <person name="Sun H."/>
            <person name="Sun S."/>
            <person name="Syed K."/>
            <person name="Tsang A."/>
            <person name="Wiebenga A."/>
            <person name="Young D."/>
            <person name="Pisabarro A."/>
            <person name="Eastwood D.C."/>
            <person name="Martin F."/>
            <person name="Cullen D."/>
            <person name="Grigoriev I.V."/>
            <person name="Hibbett D.S."/>
        </authorList>
    </citation>
    <scope>NUCLEOTIDE SEQUENCE [LARGE SCALE GENOMIC DNA]</scope>
    <source>
        <strain evidence="4">RWD-64-598 SS2</strain>
    </source>
</reference>
<dbReference type="AlphaFoldDB" id="A0A5M3N8Z9"/>
<dbReference type="Pfam" id="PF06985">
    <property type="entry name" value="HET"/>
    <property type="match status" value="1"/>
</dbReference>
<proteinExistence type="predicted"/>
<organism evidence="3 4">
    <name type="scientific">Coniophora puteana (strain RWD-64-598)</name>
    <name type="common">Brown rot fungus</name>
    <dbReference type="NCBI Taxonomy" id="741705"/>
    <lineage>
        <taxon>Eukaryota</taxon>
        <taxon>Fungi</taxon>
        <taxon>Dikarya</taxon>
        <taxon>Basidiomycota</taxon>
        <taxon>Agaricomycotina</taxon>
        <taxon>Agaricomycetes</taxon>
        <taxon>Agaricomycetidae</taxon>
        <taxon>Boletales</taxon>
        <taxon>Coniophorineae</taxon>
        <taxon>Coniophoraceae</taxon>
        <taxon>Coniophora</taxon>
    </lineage>
</organism>
<feature type="region of interest" description="Disordered" evidence="1">
    <location>
        <begin position="18"/>
        <end position="48"/>
    </location>
</feature>
<comment type="caution">
    <text evidence="3">The sequence shown here is derived from an EMBL/GenBank/DDBJ whole genome shotgun (WGS) entry which is preliminary data.</text>
</comment>
<dbReference type="Proteomes" id="UP000053558">
    <property type="component" value="Unassembled WGS sequence"/>
</dbReference>
<feature type="compositionally biased region" description="Polar residues" evidence="1">
    <location>
        <begin position="18"/>
        <end position="46"/>
    </location>
</feature>
<dbReference type="GeneID" id="19207000"/>